<feature type="non-terminal residue" evidence="1">
    <location>
        <position position="218"/>
    </location>
</feature>
<accession>A0AAD7HVS3</accession>
<comment type="caution">
    <text evidence="1">The sequence shown here is derived from an EMBL/GenBank/DDBJ whole genome shotgun (WGS) entry which is preliminary data.</text>
</comment>
<reference evidence="1" key="1">
    <citation type="submission" date="2023-03" db="EMBL/GenBank/DDBJ databases">
        <title>Massive genome expansion in bonnet fungi (Mycena s.s.) driven by repeated elements and novel gene families across ecological guilds.</title>
        <authorList>
            <consortium name="Lawrence Berkeley National Laboratory"/>
            <person name="Harder C.B."/>
            <person name="Miyauchi S."/>
            <person name="Viragh M."/>
            <person name="Kuo A."/>
            <person name="Thoen E."/>
            <person name="Andreopoulos B."/>
            <person name="Lu D."/>
            <person name="Skrede I."/>
            <person name="Drula E."/>
            <person name="Henrissat B."/>
            <person name="Morin E."/>
            <person name="Kohler A."/>
            <person name="Barry K."/>
            <person name="LaButti K."/>
            <person name="Morin E."/>
            <person name="Salamov A."/>
            <person name="Lipzen A."/>
            <person name="Mereny Z."/>
            <person name="Hegedus B."/>
            <person name="Baldrian P."/>
            <person name="Stursova M."/>
            <person name="Weitz H."/>
            <person name="Taylor A."/>
            <person name="Grigoriev I.V."/>
            <person name="Nagy L.G."/>
            <person name="Martin F."/>
            <person name="Kauserud H."/>
        </authorList>
    </citation>
    <scope>NUCLEOTIDE SEQUENCE</scope>
    <source>
        <strain evidence="1">CBHHK182m</strain>
    </source>
</reference>
<evidence type="ECO:0000313" key="1">
    <source>
        <dbReference type="EMBL" id="KAJ7729471.1"/>
    </source>
</evidence>
<dbReference type="Proteomes" id="UP001215598">
    <property type="component" value="Unassembled WGS sequence"/>
</dbReference>
<protein>
    <submittedName>
        <fullName evidence="1">Uncharacterized protein</fullName>
    </submittedName>
</protein>
<organism evidence="1 2">
    <name type="scientific">Mycena metata</name>
    <dbReference type="NCBI Taxonomy" id="1033252"/>
    <lineage>
        <taxon>Eukaryota</taxon>
        <taxon>Fungi</taxon>
        <taxon>Dikarya</taxon>
        <taxon>Basidiomycota</taxon>
        <taxon>Agaricomycotina</taxon>
        <taxon>Agaricomycetes</taxon>
        <taxon>Agaricomycetidae</taxon>
        <taxon>Agaricales</taxon>
        <taxon>Marasmiineae</taxon>
        <taxon>Mycenaceae</taxon>
        <taxon>Mycena</taxon>
    </lineage>
</organism>
<sequence>HVLGADRARYDGCTAALITPFAPPRALCSLFRTHPPFYQPAVNGFYIICYSFLHTCFVRVHPLFTGHNRHRGGRICSMGSGYRGSDLVWAHATWVAGSEGILAVTPVPNSGGASSGTTSVVFQTVGCDFNKHPPIKSYWLAFCSNREPRLLQLTYLPTAESFFTFGSLKAGETPNQLAAGRSSPATEYHSGARDGLFGAITIFGAARARTAASVRRSC</sequence>
<dbReference type="EMBL" id="JARKIB010000165">
    <property type="protein sequence ID" value="KAJ7729471.1"/>
    <property type="molecule type" value="Genomic_DNA"/>
</dbReference>
<dbReference type="AlphaFoldDB" id="A0AAD7HVS3"/>
<proteinExistence type="predicted"/>
<gene>
    <name evidence="1" type="ORF">B0H16DRAFT_1775940</name>
</gene>
<name>A0AAD7HVS3_9AGAR</name>
<keyword evidence="2" id="KW-1185">Reference proteome</keyword>
<evidence type="ECO:0000313" key="2">
    <source>
        <dbReference type="Proteomes" id="UP001215598"/>
    </source>
</evidence>